<dbReference type="Proteomes" id="UP001457282">
    <property type="component" value="Unassembled WGS sequence"/>
</dbReference>
<feature type="region of interest" description="Disordered" evidence="1">
    <location>
        <begin position="23"/>
        <end position="55"/>
    </location>
</feature>
<gene>
    <name evidence="2" type="ORF">M0R45_000834</name>
</gene>
<comment type="caution">
    <text evidence="2">The sequence shown here is derived from an EMBL/GenBank/DDBJ whole genome shotgun (WGS) entry which is preliminary data.</text>
</comment>
<name>A0AAW1VM50_RUBAR</name>
<keyword evidence="3" id="KW-1185">Reference proteome</keyword>
<proteinExistence type="predicted"/>
<sequence>MDDPQNEQVNDKDLMMKVEILSDDSPMTPREMVCGHSHGLTRQQSMSRTSSANCLCSPTTHVGSFRCRLHRSPSLKSPSFQRSPSLQRTKSSMDYRSSSPRRGGVEATSKPGAG</sequence>
<dbReference type="PANTHER" id="PTHR33132:SF92">
    <property type="entry name" value="SERINE-RICH PROTEIN"/>
    <property type="match status" value="1"/>
</dbReference>
<feature type="region of interest" description="Disordered" evidence="1">
    <location>
        <begin position="70"/>
        <end position="114"/>
    </location>
</feature>
<dbReference type="EMBL" id="JBEDUW010000205">
    <property type="protein sequence ID" value="KAK9903862.1"/>
    <property type="molecule type" value="Genomic_DNA"/>
</dbReference>
<feature type="compositionally biased region" description="Polar residues" evidence="1">
    <location>
        <begin position="74"/>
        <end position="100"/>
    </location>
</feature>
<organism evidence="2 3">
    <name type="scientific">Rubus argutus</name>
    <name type="common">Southern blackberry</name>
    <dbReference type="NCBI Taxonomy" id="59490"/>
    <lineage>
        <taxon>Eukaryota</taxon>
        <taxon>Viridiplantae</taxon>
        <taxon>Streptophyta</taxon>
        <taxon>Embryophyta</taxon>
        <taxon>Tracheophyta</taxon>
        <taxon>Spermatophyta</taxon>
        <taxon>Magnoliopsida</taxon>
        <taxon>eudicotyledons</taxon>
        <taxon>Gunneridae</taxon>
        <taxon>Pentapetalae</taxon>
        <taxon>rosids</taxon>
        <taxon>fabids</taxon>
        <taxon>Rosales</taxon>
        <taxon>Rosaceae</taxon>
        <taxon>Rosoideae</taxon>
        <taxon>Rosoideae incertae sedis</taxon>
        <taxon>Rubus</taxon>
    </lineage>
</organism>
<evidence type="ECO:0000256" key="1">
    <source>
        <dbReference type="SAM" id="MobiDB-lite"/>
    </source>
</evidence>
<dbReference type="PANTHER" id="PTHR33132">
    <property type="entry name" value="OSJNBB0118P14.9 PROTEIN"/>
    <property type="match status" value="1"/>
</dbReference>
<feature type="compositionally biased region" description="Polar residues" evidence="1">
    <location>
        <begin position="40"/>
        <end position="55"/>
    </location>
</feature>
<evidence type="ECO:0000313" key="2">
    <source>
        <dbReference type="EMBL" id="KAK9903862.1"/>
    </source>
</evidence>
<evidence type="ECO:0000313" key="3">
    <source>
        <dbReference type="Proteomes" id="UP001457282"/>
    </source>
</evidence>
<protein>
    <submittedName>
        <fullName evidence="2">Uncharacterized protein</fullName>
    </submittedName>
</protein>
<reference evidence="2 3" key="1">
    <citation type="journal article" date="2023" name="G3 (Bethesda)">
        <title>A chromosome-length genome assembly and annotation of blackberry (Rubus argutus, cv. 'Hillquist').</title>
        <authorList>
            <person name="Bruna T."/>
            <person name="Aryal R."/>
            <person name="Dudchenko O."/>
            <person name="Sargent D.J."/>
            <person name="Mead D."/>
            <person name="Buti M."/>
            <person name="Cavallini A."/>
            <person name="Hytonen T."/>
            <person name="Andres J."/>
            <person name="Pham M."/>
            <person name="Weisz D."/>
            <person name="Mascagni F."/>
            <person name="Usai G."/>
            <person name="Natali L."/>
            <person name="Bassil N."/>
            <person name="Fernandez G.E."/>
            <person name="Lomsadze A."/>
            <person name="Armour M."/>
            <person name="Olukolu B."/>
            <person name="Poorten T."/>
            <person name="Britton C."/>
            <person name="Davik J."/>
            <person name="Ashrafi H."/>
            <person name="Aiden E.L."/>
            <person name="Borodovsky M."/>
            <person name="Worthington M."/>
        </authorList>
    </citation>
    <scope>NUCLEOTIDE SEQUENCE [LARGE SCALE GENOMIC DNA]</scope>
    <source>
        <strain evidence="2">PI 553951</strain>
    </source>
</reference>
<dbReference type="AlphaFoldDB" id="A0AAW1VM50"/>
<accession>A0AAW1VM50</accession>